<accession>A0A6L6Q846</accession>
<proteinExistence type="predicted"/>
<reference evidence="1 2" key="1">
    <citation type="submission" date="2019-11" db="EMBL/GenBank/DDBJ databases">
        <title>Type strains purchased from KCTC, JCM and DSMZ.</title>
        <authorList>
            <person name="Lu H."/>
        </authorList>
    </citation>
    <scope>NUCLEOTIDE SEQUENCE [LARGE SCALE GENOMIC DNA]</scope>
    <source>
        <strain evidence="1 2">KCTC 42409</strain>
    </source>
</reference>
<evidence type="ECO:0000313" key="1">
    <source>
        <dbReference type="EMBL" id="MTW05780.1"/>
    </source>
</evidence>
<organism evidence="1 2">
    <name type="scientific">Pseudoduganella ginsengisoli</name>
    <dbReference type="NCBI Taxonomy" id="1462440"/>
    <lineage>
        <taxon>Bacteria</taxon>
        <taxon>Pseudomonadati</taxon>
        <taxon>Pseudomonadota</taxon>
        <taxon>Betaproteobacteria</taxon>
        <taxon>Burkholderiales</taxon>
        <taxon>Oxalobacteraceae</taxon>
        <taxon>Telluria group</taxon>
        <taxon>Pseudoduganella</taxon>
    </lineage>
</organism>
<dbReference type="EMBL" id="WNLA01000030">
    <property type="protein sequence ID" value="MTW05780.1"/>
    <property type="molecule type" value="Genomic_DNA"/>
</dbReference>
<evidence type="ECO:0008006" key="3">
    <source>
        <dbReference type="Google" id="ProtNLM"/>
    </source>
</evidence>
<evidence type="ECO:0000313" key="2">
    <source>
        <dbReference type="Proteomes" id="UP000484015"/>
    </source>
</evidence>
<sequence>MNPISSLSNWQPAVRLPSAAASRAAVYDTPTAAPSSIVKLSPESLAAARQADTEQAVLPAAARFKEVGAAMLRQLSTGAPVPATQAALPDNLDNKFTLDIVTRSGVKVDLTLASQDDGMLYQISADAELSDSERTALARLADGFQAAIDGMAAADPQIRIGALAQFDSKALQAVDFHADVKQPAGTQSLDFHADGKQRKVSIGGPAGNADVSVDTSKLASLGTKEQQTKAIGNYLKQFDQAAERGHGDKKLMAMFKDAFSDMNRTAVREEERSTGLTLPAQWPLADEDHAALTGLADFSASITQAPKWNNPLRSAEKESFSYAVSQATSIDGPRVDDRTVTQTQQAHLTAQFHTAVKKGGDVKLDVTPQSQTYEYHQIDDAADSNVELGYKDGHLFKARLSQTASRSERIQTYLMGKLQSDKTIPGQHALVRDLLASLSPYHGGDQHHADDTHEVREGRRQQALSALQERMLLLADPDELGGRDRGMV</sequence>
<gene>
    <name evidence="1" type="ORF">GM668_27255</name>
</gene>
<keyword evidence="2" id="KW-1185">Reference proteome</keyword>
<dbReference type="Proteomes" id="UP000484015">
    <property type="component" value="Unassembled WGS sequence"/>
</dbReference>
<name>A0A6L6Q846_9BURK</name>
<protein>
    <recommendedName>
        <fullName evidence="3">Lactate dehydrogenase</fullName>
    </recommendedName>
</protein>
<dbReference type="AlphaFoldDB" id="A0A6L6Q846"/>
<comment type="caution">
    <text evidence="1">The sequence shown here is derived from an EMBL/GenBank/DDBJ whole genome shotgun (WGS) entry which is preliminary data.</text>
</comment>